<organism evidence="3">
    <name type="scientific">Spirodela intermedia</name>
    <name type="common">Intermediate duckweed</name>
    <dbReference type="NCBI Taxonomy" id="51605"/>
    <lineage>
        <taxon>Eukaryota</taxon>
        <taxon>Viridiplantae</taxon>
        <taxon>Streptophyta</taxon>
        <taxon>Embryophyta</taxon>
        <taxon>Tracheophyta</taxon>
        <taxon>Spermatophyta</taxon>
        <taxon>Magnoliopsida</taxon>
        <taxon>Liliopsida</taxon>
        <taxon>Araceae</taxon>
        <taxon>Lemnoideae</taxon>
        <taxon>Spirodela</taxon>
    </lineage>
</organism>
<dbReference type="SUPFAM" id="SSF47473">
    <property type="entry name" value="EF-hand"/>
    <property type="match status" value="1"/>
</dbReference>
<evidence type="ECO:0000313" key="4">
    <source>
        <dbReference type="Proteomes" id="UP001189122"/>
    </source>
</evidence>
<evidence type="ECO:0000313" key="3">
    <source>
        <dbReference type="EMBL" id="CAA2631587.1"/>
    </source>
</evidence>
<dbReference type="AlphaFoldDB" id="A0A7I8JL84"/>
<dbReference type="EMBL" id="LR743601">
    <property type="protein sequence ID" value="CAA2631587.1"/>
    <property type="molecule type" value="Genomic_DNA"/>
</dbReference>
<evidence type="ECO:0000259" key="2">
    <source>
        <dbReference type="PROSITE" id="PS50222"/>
    </source>
</evidence>
<dbReference type="PANTHER" id="PTHR34574">
    <property type="entry name" value="CALCIUM-BINDING EF-HAND FAMILY PROTEIN-RELATED"/>
    <property type="match status" value="1"/>
</dbReference>
<dbReference type="Pfam" id="PF13499">
    <property type="entry name" value="EF-hand_7"/>
    <property type="match status" value="1"/>
</dbReference>
<name>A0A7I8JL84_SPIIN</name>
<dbReference type="PROSITE" id="PS00018">
    <property type="entry name" value="EF_HAND_1"/>
    <property type="match status" value="2"/>
</dbReference>
<feature type="domain" description="EF-hand" evidence="2">
    <location>
        <begin position="78"/>
        <end position="105"/>
    </location>
</feature>
<dbReference type="GO" id="GO:0005509">
    <property type="term" value="F:calcium ion binding"/>
    <property type="evidence" value="ECO:0007669"/>
    <property type="project" value="InterPro"/>
</dbReference>
<dbReference type="InterPro" id="IPR018247">
    <property type="entry name" value="EF_Hand_1_Ca_BS"/>
</dbReference>
<proteinExistence type="predicted"/>
<dbReference type="Proteomes" id="UP001189122">
    <property type="component" value="Unassembled WGS sequence"/>
</dbReference>
<accession>A0A7I8JL84</accession>
<gene>
    <name evidence="3" type="ORF">SI7747_14017235</name>
</gene>
<dbReference type="PROSITE" id="PS50222">
    <property type="entry name" value="EF_HAND_2"/>
    <property type="match status" value="1"/>
</dbReference>
<dbReference type="InterPro" id="IPR002048">
    <property type="entry name" value="EF_hand_dom"/>
</dbReference>
<dbReference type="InterPro" id="IPR011992">
    <property type="entry name" value="EF-hand-dom_pair"/>
</dbReference>
<keyword evidence="1" id="KW-0106">Calcium</keyword>
<dbReference type="Gene3D" id="1.10.238.10">
    <property type="entry name" value="EF-hand"/>
    <property type="match status" value="1"/>
</dbReference>
<dbReference type="PANTHER" id="PTHR34574:SF10">
    <property type="entry name" value="OS09G0482800 PROTEIN"/>
    <property type="match status" value="1"/>
</dbReference>
<protein>
    <recommendedName>
        <fullName evidence="2">EF-hand domain-containing protein</fullName>
    </recommendedName>
</protein>
<keyword evidence="4" id="KW-1185">Reference proteome</keyword>
<sequence length="139" mass="15211">MSVEVLDGATIRDFVEDESSFNGTVEGRFAALDANNDGLLSYSEMAREIESIRLVDTHFGVDEVTTPPEELRQLHGSLFAQFDRDGNGAVDLEEFRSETKEMLLAVANGLGFLPVQMVLEEGSLLKTAVDRESSKIASP</sequence>
<dbReference type="EMBL" id="CACRZD030000014">
    <property type="protein sequence ID" value="CAA6670830.1"/>
    <property type="molecule type" value="Genomic_DNA"/>
</dbReference>
<evidence type="ECO:0000256" key="1">
    <source>
        <dbReference type="ARBA" id="ARBA00022837"/>
    </source>
</evidence>
<reference evidence="3 4" key="1">
    <citation type="submission" date="2019-12" db="EMBL/GenBank/DDBJ databases">
        <authorList>
            <person name="Scholz U."/>
            <person name="Mascher M."/>
            <person name="Fiebig A."/>
        </authorList>
    </citation>
    <scope>NUCLEOTIDE SEQUENCE</scope>
</reference>